<dbReference type="GO" id="GO:0016747">
    <property type="term" value="F:acyltransferase activity, transferring groups other than amino-acyl groups"/>
    <property type="evidence" value="ECO:0007669"/>
    <property type="project" value="InterPro"/>
</dbReference>
<evidence type="ECO:0000313" key="4">
    <source>
        <dbReference type="EMBL" id="KAH7349662.1"/>
    </source>
</evidence>
<name>A0A8K0TBZ9_9PEZI</name>
<reference evidence="4" key="1">
    <citation type="journal article" date="2021" name="Nat. Commun.">
        <title>Genetic determinants of endophytism in the Arabidopsis root mycobiome.</title>
        <authorList>
            <person name="Mesny F."/>
            <person name="Miyauchi S."/>
            <person name="Thiergart T."/>
            <person name="Pickel B."/>
            <person name="Atanasova L."/>
            <person name="Karlsson M."/>
            <person name="Huettel B."/>
            <person name="Barry K.W."/>
            <person name="Haridas S."/>
            <person name="Chen C."/>
            <person name="Bauer D."/>
            <person name="Andreopoulos W."/>
            <person name="Pangilinan J."/>
            <person name="LaButti K."/>
            <person name="Riley R."/>
            <person name="Lipzen A."/>
            <person name="Clum A."/>
            <person name="Drula E."/>
            <person name="Henrissat B."/>
            <person name="Kohler A."/>
            <person name="Grigoriev I.V."/>
            <person name="Martin F.M."/>
            <person name="Hacquard S."/>
        </authorList>
    </citation>
    <scope>NUCLEOTIDE SEQUENCE</scope>
    <source>
        <strain evidence="4">MPI-CAGE-AT-0016</strain>
    </source>
</reference>
<sequence length="227" mass="25404">MTDQLHPKAKPASYFAIPRSTSSPESHTLLVEKYKSFRLLSLQLSPECFGSTYAREAAFPPETWISRITNPGATNVVAVSGPDTHENADPLLTREWLASLTLIGPLEASKALDMFKAQTSVDPSLLEFGDISDGRSRWHFLLNAMYVVPGARGRGLGRGILDFAKEIAREQGRGDPVRIMLVVDYDNEDARRTYERAGFATVHRYWFDDNRVGRESRTEAGVMRLDL</sequence>
<gene>
    <name evidence="4" type="ORF">B0T11DRAFT_289666</name>
</gene>
<accession>A0A8K0TBZ9</accession>
<dbReference type="OrthoDB" id="41532at2759"/>
<dbReference type="Proteomes" id="UP000813385">
    <property type="component" value="Unassembled WGS sequence"/>
</dbReference>
<proteinExistence type="predicted"/>
<evidence type="ECO:0000256" key="2">
    <source>
        <dbReference type="ARBA" id="ARBA00023315"/>
    </source>
</evidence>
<evidence type="ECO:0000256" key="1">
    <source>
        <dbReference type="ARBA" id="ARBA00022679"/>
    </source>
</evidence>
<evidence type="ECO:0000313" key="5">
    <source>
        <dbReference type="Proteomes" id="UP000813385"/>
    </source>
</evidence>
<dbReference type="InterPro" id="IPR016181">
    <property type="entry name" value="Acyl_CoA_acyltransferase"/>
</dbReference>
<organism evidence="4 5">
    <name type="scientific">Plectosphaerella cucumerina</name>
    <dbReference type="NCBI Taxonomy" id="40658"/>
    <lineage>
        <taxon>Eukaryota</taxon>
        <taxon>Fungi</taxon>
        <taxon>Dikarya</taxon>
        <taxon>Ascomycota</taxon>
        <taxon>Pezizomycotina</taxon>
        <taxon>Sordariomycetes</taxon>
        <taxon>Hypocreomycetidae</taxon>
        <taxon>Glomerellales</taxon>
        <taxon>Plectosphaerellaceae</taxon>
        <taxon>Plectosphaerella</taxon>
    </lineage>
</organism>
<evidence type="ECO:0000259" key="3">
    <source>
        <dbReference type="PROSITE" id="PS51186"/>
    </source>
</evidence>
<protein>
    <recommendedName>
        <fullName evidence="3">N-acetyltransferase domain-containing protein</fullName>
    </recommendedName>
</protein>
<dbReference type="EMBL" id="JAGPXD010000006">
    <property type="protein sequence ID" value="KAH7349662.1"/>
    <property type="molecule type" value="Genomic_DNA"/>
</dbReference>
<dbReference type="Pfam" id="PF00583">
    <property type="entry name" value="Acetyltransf_1"/>
    <property type="match status" value="1"/>
</dbReference>
<dbReference type="PROSITE" id="PS51186">
    <property type="entry name" value="GNAT"/>
    <property type="match status" value="1"/>
</dbReference>
<dbReference type="Gene3D" id="3.40.630.30">
    <property type="match status" value="1"/>
</dbReference>
<keyword evidence="1" id="KW-0808">Transferase</keyword>
<dbReference type="SUPFAM" id="SSF55729">
    <property type="entry name" value="Acyl-CoA N-acyltransferases (Nat)"/>
    <property type="match status" value="1"/>
</dbReference>
<keyword evidence="5" id="KW-1185">Reference proteome</keyword>
<dbReference type="PANTHER" id="PTHR43420">
    <property type="entry name" value="ACETYLTRANSFERASE"/>
    <property type="match status" value="1"/>
</dbReference>
<keyword evidence="2" id="KW-0012">Acyltransferase</keyword>
<dbReference type="InterPro" id="IPR050680">
    <property type="entry name" value="YpeA/RimI_acetyltransf"/>
</dbReference>
<feature type="domain" description="N-acetyltransferase" evidence="3">
    <location>
        <begin position="142"/>
        <end position="227"/>
    </location>
</feature>
<dbReference type="InterPro" id="IPR000182">
    <property type="entry name" value="GNAT_dom"/>
</dbReference>
<comment type="caution">
    <text evidence="4">The sequence shown here is derived from an EMBL/GenBank/DDBJ whole genome shotgun (WGS) entry which is preliminary data.</text>
</comment>
<dbReference type="AlphaFoldDB" id="A0A8K0TBZ9"/>